<organism evidence="2 3">
    <name type="scientific">Kwoniella heveanensis BCC8398</name>
    <dbReference type="NCBI Taxonomy" id="1296120"/>
    <lineage>
        <taxon>Eukaryota</taxon>
        <taxon>Fungi</taxon>
        <taxon>Dikarya</taxon>
        <taxon>Basidiomycota</taxon>
        <taxon>Agaricomycotina</taxon>
        <taxon>Tremellomycetes</taxon>
        <taxon>Tremellales</taxon>
        <taxon>Cryptococcaceae</taxon>
        <taxon>Kwoniella</taxon>
    </lineage>
</organism>
<dbReference type="AlphaFoldDB" id="A0A1B9GHY6"/>
<feature type="compositionally biased region" description="Low complexity" evidence="1">
    <location>
        <begin position="308"/>
        <end position="320"/>
    </location>
</feature>
<proteinExistence type="predicted"/>
<reference evidence="3" key="2">
    <citation type="submission" date="2013-12" db="EMBL/GenBank/DDBJ databases">
        <title>Evolution of pathogenesis and genome organization in the Tremellales.</title>
        <authorList>
            <person name="Cuomo C."/>
            <person name="Litvintseva A."/>
            <person name="Heitman J."/>
            <person name="Chen Y."/>
            <person name="Sun S."/>
            <person name="Springer D."/>
            <person name="Dromer F."/>
            <person name="Young S."/>
            <person name="Zeng Q."/>
            <person name="Chapman S."/>
            <person name="Gujja S."/>
            <person name="Saif S."/>
            <person name="Birren B."/>
        </authorList>
    </citation>
    <scope>NUCLEOTIDE SEQUENCE [LARGE SCALE GENOMIC DNA]</scope>
    <source>
        <strain evidence="3">BCC8398</strain>
    </source>
</reference>
<keyword evidence="3" id="KW-1185">Reference proteome</keyword>
<dbReference type="Proteomes" id="UP000092666">
    <property type="component" value="Unassembled WGS sequence"/>
</dbReference>
<evidence type="ECO:0000313" key="2">
    <source>
        <dbReference type="EMBL" id="OCF30626.1"/>
    </source>
</evidence>
<reference evidence="2 3" key="1">
    <citation type="submission" date="2013-07" db="EMBL/GenBank/DDBJ databases">
        <title>The Genome Sequence of Cryptococcus heveanensis BCC8398.</title>
        <authorList>
            <consortium name="The Broad Institute Genome Sequencing Platform"/>
            <person name="Cuomo C."/>
            <person name="Litvintseva A."/>
            <person name="Chen Y."/>
            <person name="Heitman J."/>
            <person name="Sun S."/>
            <person name="Springer D."/>
            <person name="Dromer F."/>
            <person name="Young S.K."/>
            <person name="Zeng Q."/>
            <person name="Gargeya S."/>
            <person name="Fitzgerald M."/>
            <person name="Abouelleil A."/>
            <person name="Alvarado L."/>
            <person name="Berlin A.M."/>
            <person name="Chapman S.B."/>
            <person name="Dewar J."/>
            <person name="Goldberg J."/>
            <person name="Griggs A."/>
            <person name="Gujja S."/>
            <person name="Hansen M."/>
            <person name="Howarth C."/>
            <person name="Imamovic A."/>
            <person name="Larimer J."/>
            <person name="McCowan C."/>
            <person name="Murphy C."/>
            <person name="Pearson M."/>
            <person name="Priest M."/>
            <person name="Roberts A."/>
            <person name="Saif S."/>
            <person name="Shea T."/>
            <person name="Sykes S."/>
            <person name="Wortman J."/>
            <person name="Nusbaum C."/>
            <person name="Birren B."/>
        </authorList>
    </citation>
    <scope>NUCLEOTIDE SEQUENCE [LARGE SCALE GENOMIC DNA]</scope>
    <source>
        <strain evidence="2 3">BCC8398</strain>
    </source>
</reference>
<accession>A0A1B9GHY6</accession>
<protein>
    <submittedName>
        <fullName evidence="2">Uncharacterized protein</fullName>
    </submittedName>
</protein>
<feature type="region of interest" description="Disordered" evidence="1">
    <location>
        <begin position="281"/>
        <end position="322"/>
    </location>
</feature>
<evidence type="ECO:0000313" key="3">
    <source>
        <dbReference type="Proteomes" id="UP000092666"/>
    </source>
</evidence>
<evidence type="ECO:0000256" key="1">
    <source>
        <dbReference type="SAM" id="MobiDB-lite"/>
    </source>
</evidence>
<feature type="compositionally biased region" description="Basic and acidic residues" evidence="1">
    <location>
        <begin position="284"/>
        <end position="295"/>
    </location>
</feature>
<dbReference type="EMBL" id="KV700145">
    <property type="protein sequence ID" value="OCF30626.1"/>
    <property type="molecule type" value="Genomic_DNA"/>
</dbReference>
<name>A0A1B9GHY6_9TREE</name>
<gene>
    <name evidence="2" type="ORF">I316_07754</name>
</gene>
<sequence length="367" mass="38583">MSTASTALVPFHASTAAGYTTEDDSGISVSADETALVRSGNYIPTDSATERITALGAQSGHSDVTDYLVQSARHLQDGKRPEPQSDSIIQSMNAWSSENPQQAEEVFHLGGNLLGAAAASRGVDLETDDSRLLTEGGETDESQSAGTEIVPFGGDIVRAPADVSSSVVPYDRNTVMAPSHYAYPSLRASEAPFASQRQRLQSGMAPSNGFDALRNRQLTRYPRHMVASEGGPQAGAPSTQAFAGQRPRGNFTPGPALSEFQSIVGGILGRFKENMVHENGGFHITKESPDGDTKTESGFTSGVMSDGSKVSCSVTSTTSKGQDPVDIASAIQRMSEAFDTMGFPSMMRSKFGSIAGSSKGPASRIMI</sequence>